<dbReference type="SUPFAM" id="SSF53187">
    <property type="entry name" value="Zn-dependent exopeptidases"/>
    <property type="match status" value="1"/>
</dbReference>
<evidence type="ECO:0000313" key="5">
    <source>
        <dbReference type="Proteomes" id="UP001549749"/>
    </source>
</evidence>
<sequence length="177" mass="19602">MIFISAGHHLKDPGAVANGVQENLLTIDLRNLVTQSLTKLGAKYIIDKDTETLAQYLGRIKSGTGSVICELHFNAGSSKAEGMEVLIPERNTEEERSLGAAICDAGHATMGLRYRGVFDETKSHRKRLGLMRKEGINVLVEVCFITNKSDLEKYEGGKTQFAQKLAELLKKYDDMKQ</sequence>
<proteinExistence type="predicted"/>
<keyword evidence="5" id="KW-1185">Reference proteome</keyword>
<dbReference type="RefSeq" id="WP_354663919.1">
    <property type="nucleotide sequence ID" value="NZ_JBEXAC010000003.1"/>
</dbReference>
<gene>
    <name evidence="4" type="ORF">ABR189_28460</name>
</gene>
<dbReference type="InterPro" id="IPR050695">
    <property type="entry name" value="N-acetylmuramoyl_amidase_3"/>
</dbReference>
<reference evidence="4 5" key="1">
    <citation type="submission" date="2024-06" db="EMBL/GenBank/DDBJ databases">
        <title>Chitinophaga defluvii sp. nov., isolated from municipal sewage.</title>
        <authorList>
            <person name="Zhang L."/>
        </authorList>
    </citation>
    <scope>NUCLEOTIDE SEQUENCE [LARGE SCALE GENOMIC DNA]</scope>
    <source>
        <strain evidence="4 5">H8</strain>
    </source>
</reference>
<dbReference type="Gene3D" id="3.40.630.40">
    <property type="entry name" value="Zn-dependent exopeptidases"/>
    <property type="match status" value="1"/>
</dbReference>
<dbReference type="CDD" id="cd02696">
    <property type="entry name" value="MurNAc-LAA"/>
    <property type="match status" value="1"/>
</dbReference>
<accession>A0ABV2TFE0</accession>
<evidence type="ECO:0000313" key="4">
    <source>
        <dbReference type="EMBL" id="MET7001350.1"/>
    </source>
</evidence>
<evidence type="ECO:0000256" key="1">
    <source>
        <dbReference type="ARBA" id="ARBA00001561"/>
    </source>
</evidence>
<dbReference type="EMBL" id="JBEXAC010000003">
    <property type="protein sequence ID" value="MET7001350.1"/>
    <property type="molecule type" value="Genomic_DNA"/>
</dbReference>
<name>A0ABV2TFE0_9BACT</name>
<dbReference type="InterPro" id="IPR002508">
    <property type="entry name" value="MurNAc-LAA_cat"/>
</dbReference>
<feature type="domain" description="MurNAc-LAA" evidence="3">
    <location>
        <begin position="2"/>
        <end position="168"/>
    </location>
</feature>
<protein>
    <recommendedName>
        <fullName evidence="2">N-acetylmuramoyl-L-alanine amidase</fullName>
        <ecNumber evidence="2">3.5.1.28</ecNumber>
    </recommendedName>
</protein>
<evidence type="ECO:0000259" key="3">
    <source>
        <dbReference type="Pfam" id="PF01520"/>
    </source>
</evidence>
<comment type="caution">
    <text evidence="4">The sequence shown here is derived from an EMBL/GenBank/DDBJ whole genome shotgun (WGS) entry which is preliminary data.</text>
</comment>
<comment type="catalytic activity">
    <reaction evidence="1">
        <text>Hydrolyzes the link between N-acetylmuramoyl residues and L-amino acid residues in certain cell-wall glycopeptides.</text>
        <dbReference type="EC" id="3.5.1.28"/>
    </reaction>
</comment>
<evidence type="ECO:0000256" key="2">
    <source>
        <dbReference type="ARBA" id="ARBA00011901"/>
    </source>
</evidence>
<dbReference type="PANTHER" id="PTHR30404">
    <property type="entry name" value="N-ACETYLMURAMOYL-L-ALANINE AMIDASE"/>
    <property type="match status" value="1"/>
</dbReference>
<dbReference type="EC" id="3.5.1.28" evidence="2"/>
<dbReference type="GO" id="GO:0008745">
    <property type="term" value="F:N-acetylmuramoyl-L-alanine amidase activity"/>
    <property type="evidence" value="ECO:0007669"/>
    <property type="project" value="UniProtKB-EC"/>
</dbReference>
<keyword evidence="4" id="KW-0378">Hydrolase</keyword>
<dbReference type="Proteomes" id="UP001549749">
    <property type="component" value="Unassembled WGS sequence"/>
</dbReference>
<dbReference type="PANTHER" id="PTHR30404:SF8">
    <property type="entry name" value="AUTOLYSIN PH-RELATED"/>
    <property type="match status" value="1"/>
</dbReference>
<organism evidence="4 5">
    <name type="scientific">Chitinophaga defluvii</name>
    <dbReference type="NCBI Taxonomy" id="3163343"/>
    <lineage>
        <taxon>Bacteria</taxon>
        <taxon>Pseudomonadati</taxon>
        <taxon>Bacteroidota</taxon>
        <taxon>Chitinophagia</taxon>
        <taxon>Chitinophagales</taxon>
        <taxon>Chitinophagaceae</taxon>
        <taxon>Chitinophaga</taxon>
    </lineage>
</organism>
<dbReference type="Pfam" id="PF01520">
    <property type="entry name" value="Amidase_3"/>
    <property type="match status" value="1"/>
</dbReference>